<dbReference type="HOGENOM" id="CLU_103286_0_0_9"/>
<dbReference type="Gene3D" id="3.40.630.30">
    <property type="match status" value="1"/>
</dbReference>
<evidence type="ECO:0000259" key="1">
    <source>
        <dbReference type="PROSITE" id="PS51186"/>
    </source>
</evidence>
<evidence type="ECO:0000313" key="2">
    <source>
        <dbReference type="EMBL" id="CDM67622.1"/>
    </source>
</evidence>
<dbReference type="STRING" id="1216932.CM240_0457"/>
<dbReference type="InterPro" id="IPR016181">
    <property type="entry name" value="Acyl_CoA_acyltransferase"/>
</dbReference>
<dbReference type="SUPFAM" id="SSF55729">
    <property type="entry name" value="Acyl-CoA N-acyltransferases (Nat)"/>
    <property type="match status" value="1"/>
</dbReference>
<dbReference type="eggNOG" id="COG0456">
    <property type="taxonomic scope" value="Bacteria"/>
</dbReference>
<dbReference type="Proteomes" id="UP000019426">
    <property type="component" value="Chromosome M2/40_rep1"/>
</dbReference>
<dbReference type="InterPro" id="IPR000182">
    <property type="entry name" value="GNAT_dom"/>
</dbReference>
<sequence>MDKQEIAESILKKEMILNVDMLECIRRGTANIIVVEENGVLIQDKVSCIYMMYALSEQFVRDSVEDVLEANCIVLHNEFEYKVLKNKMKFSQEMICHNAVYLKEEYIEESSCEAEIKVLQEDFIELVNSNYSELSLCNNGYIEERIKNKEMYGAFLGNRLAGFIGVHEEGSIGMLEVIPEFRGRGIGSELERYAINIAIAKGRYPYCQVKEDNEISMKLQRSLGMDISKTKVYWLFK</sequence>
<dbReference type="KEGG" id="clt:CM240_0457"/>
<reference evidence="2 3" key="1">
    <citation type="submission" date="2013-11" db="EMBL/GenBank/DDBJ databases">
        <title>Complete genome sequence of Clostridum sp. M2/40.</title>
        <authorList>
            <person name="Wibberg D."/>
            <person name="Puehler A."/>
            <person name="Schlueter A."/>
        </authorList>
    </citation>
    <scope>NUCLEOTIDE SEQUENCE [LARGE SCALE GENOMIC DNA]</scope>
    <source>
        <strain evidence="3">M2/40</strain>
    </source>
</reference>
<dbReference type="Pfam" id="PF00583">
    <property type="entry name" value="Acetyltransf_1"/>
    <property type="match status" value="1"/>
</dbReference>
<feature type="domain" description="N-acetyltransferase" evidence="1">
    <location>
        <begin position="114"/>
        <end position="237"/>
    </location>
</feature>
<dbReference type="PATRIC" id="fig|1216932.3.peg.440"/>
<name>W6S025_9CLOT</name>
<dbReference type="RefSeq" id="WP_044036096.1">
    <property type="nucleotide sequence ID" value="NZ_HG917868.1"/>
</dbReference>
<dbReference type="PROSITE" id="PS51186">
    <property type="entry name" value="GNAT"/>
    <property type="match status" value="1"/>
</dbReference>
<dbReference type="EMBL" id="HG917868">
    <property type="protein sequence ID" value="CDM67622.1"/>
    <property type="molecule type" value="Genomic_DNA"/>
</dbReference>
<proteinExistence type="predicted"/>
<evidence type="ECO:0000313" key="3">
    <source>
        <dbReference type="Proteomes" id="UP000019426"/>
    </source>
</evidence>
<keyword evidence="3" id="KW-1185">Reference proteome</keyword>
<gene>
    <name evidence="2" type="ORF">CM240_0457</name>
</gene>
<dbReference type="OrthoDB" id="3185958at2"/>
<accession>W6S025</accession>
<organism evidence="2 3">
    <name type="scientific">Clostridium bornimense</name>
    <dbReference type="NCBI Taxonomy" id="1216932"/>
    <lineage>
        <taxon>Bacteria</taxon>
        <taxon>Bacillati</taxon>
        <taxon>Bacillota</taxon>
        <taxon>Clostridia</taxon>
        <taxon>Eubacteriales</taxon>
        <taxon>Clostridiaceae</taxon>
        <taxon>Clostridium</taxon>
    </lineage>
</organism>
<protein>
    <recommendedName>
        <fullName evidence="1">N-acetyltransferase domain-containing protein</fullName>
    </recommendedName>
</protein>
<dbReference type="AlphaFoldDB" id="W6S025"/>
<dbReference type="GO" id="GO:0016747">
    <property type="term" value="F:acyltransferase activity, transferring groups other than amino-acyl groups"/>
    <property type="evidence" value="ECO:0007669"/>
    <property type="project" value="InterPro"/>
</dbReference>
<dbReference type="CDD" id="cd04301">
    <property type="entry name" value="NAT_SF"/>
    <property type="match status" value="1"/>
</dbReference>